<dbReference type="AlphaFoldDB" id="A0A9Q6PST6"/>
<dbReference type="Proteomes" id="UP000422232">
    <property type="component" value="Chromosome"/>
</dbReference>
<accession>A0A9Q6PST6</accession>
<dbReference type="SUPFAM" id="SSF53383">
    <property type="entry name" value="PLP-dependent transferases"/>
    <property type="match status" value="1"/>
</dbReference>
<dbReference type="NCBIfam" id="TIGR01976">
    <property type="entry name" value="am_tr_V_VC1184"/>
    <property type="match status" value="1"/>
</dbReference>
<reference evidence="3 5" key="1">
    <citation type="submission" date="2019-04" db="EMBL/GenBank/DDBJ databases">
        <title>Complete genome sequencing of Piscirickettsia salmonis strain Psal-009.</title>
        <authorList>
            <person name="Schober I."/>
            <person name="Bunk B."/>
            <person name="Sproer C."/>
            <person name="Carril G.P."/>
            <person name="Riedel T."/>
            <person name="Flores-Herrera P.A."/>
            <person name="Nourdin-Galindo G."/>
            <person name="Marshall S.H."/>
            <person name="Overmann J."/>
        </authorList>
    </citation>
    <scope>NUCLEOTIDE SEQUENCE [LARGE SCALE GENOMIC DNA]</scope>
    <source>
        <strain evidence="3 5">Psal-009</strain>
        <plasmid evidence="4 5">unnamed1</plasmid>
    </source>
</reference>
<dbReference type="InterPro" id="IPR000192">
    <property type="entry name" value="Aminotrans_V_dom"/>
</dbReference>
<dbReference type="Gene3D" id="3.90.1150.10">
    <property type="entry name" value="Aspartate Aminotransferase, domain 1"/>
    <property type="match status" value="1"/>
</dbReference>
<gene>
    <name evidence="3" type="primary">csd</name>
    <name evidence="3" type="ORF">Psal009_00608</name>
    <name evidence="4" type="ORF">Psal009_03601</name>
</gene>
<keyword evidence="5" id="KW-1185">Reference proteome</keyword>
<dbReference type="GO" id="GO:0031071">
    <property type="term" value="F:cysteine desulfurase activity"/>
    <property type="evidence" value="ECO:0007669"/>
    <property type="project" value="UniProtKB-EC"/>
</dbReference>
<evidence type="ECO:0000256" key="1">
    <source>
        <dbReference type="ARBA" id="ARBA00022898"/>
    </source>
</evidence>
<geneLocation type="plasmid" evidence="4 5">
    <name>unnamed1</name>
</geneLocation>
<dbReference type="PANTHER" id="PTHR43586:SF21">
    <property type="entry name" value="PYRIDOXAL PHOSPHATE (PLP)-DEPENDENT ASPARTATE AMINOTRANSFERASE SUPERFAMILY"/>
    <property type="match status" value="1"/>
</dbReference>
<dbReference type="InterPro" id="IPR015421">
    <property type="entry name" value="PyrdxlP-dep_Trfase_major"/>
</dbReference>
<protein>
    <submittedName>
        <fullName evidence="3">Cysteine desulfurase</fullName>
        <ecNumber evidence="3">2.8.1.7</ecNumber>
    </submittedName>
</protein>
<dbReference type="EC" id="2.8.1.7" evidence="3"/>
<evidence type="ECO:0000313" key="3">
    <source>
        <dbReference type="EMBL" id="QGO04736.1"/>
    </source>
</evidence>
<proteinExistence type="predicted"/>
<dbReference type="Gene3D" id="3.40.640.10">
    <property type="entry name" value="Type I PLP-dependent aspartate aminotransferase-like (Major domain)"/>
    <property type="match status" value="1"/>
</dbReference>
<feature type="domain" description="Aminotransferase class V" evidence="2">
    <location>
        <begin position="27"/>
        <end position="402"/>
    </location>
</feature>
<dbReference type="EMBL" id="CP038908">
    <property type="protein sequence ID" value="QGO04736.1"/>
    <property type="molecule type" value="Genomic_DNA"/>
</dbReference>
<evidence type="ECO:0000313" key="4">
    <source>
        <dbReference type="EMBL" id="QGO07642.1"/>
    </source>
</evidence>
<dbReference type="Pfam" id="PF00266">
    <property type="entry name" value="Aminotran_5"/>
    <property type="match status" value="1"/>
</dbReference>
<evidence type="ECO:0000259" key="2">
    <source>
        <dbReference type="Pfam" id="PF00266"/>
    </source>
</evidence>
<dbReference type="InterPro" id="IPR011340">
    <property type="entry name" value="Cys_dSase-rel"/>
</dbReference>
<evidence type="ECO:0000313" key="5">
    <source>
        <dbReference type="Proteomes" id="UP000422232"/>
    </source>
</evidence>
<dbReference type="InterPro" id="IPR015422">
    <property type="entry name" value="PyrdxlP-dep_Trfase_small"/>
</dbReference>
<organism evidence="3 5">
    <name type="scientific">Piscirickettsia salmonis</name>
    <dbReference type="NCBI Taxonomy" id="1238"/>
    <lineage>
        <taxon>Bacteria</taxon>
        <taxon>Pseudomonadati</taxon>
        <taxon>Pseudomonadota</taxon>
        <taxon>Gammaproteobacteria</taxon>
        <taxon>Thiotrichales</taxon>
        <taxon>Piscirickettsiaceae</taxon>
        <taxon>Piscirickettsia</taxon>
    </lineage>
</organism>
<dbReference type="RefSeq" id="WP_196214161.1">
    <property type="nucleotide sequence ID" value="NZ_CP038893.1"/>
</dbReference>
<dbReference type="PANTHER" id="PTHR43586">
    <property type="entry name" value="CYSTEINE DESULFURASE"/>
    <property type="match status" value="1"/>
</dbReference>
<name>A0A9Q6PST6_PISSA</name>
<dbReference type="EMBL" id="CP038909">
    <property type="protein sequence ID" value="QGO07642.1"/>
    <property type="molecule type" value="Genomic_DNA"/>
</dbReference>
<dbReference type="Proteomes" id="UP000422232">
    <property type="component" value="Plasmid unnamed1"/>
</dbReference>
<keyword evidence="3" id="KW-0808">Transferase</keyword>
<dbReference type="InterPro" id="IPR015424">
    <property type="entry name" value="PyrdxlP-dep_Trfase"/>
</dbReference>
<keyword evidence="1" id="KW-0663">Pyridoxal phosphate</keyword>
<keyword evidence="4" id="KW-0614">Plasmid</keyword>
<sequence length="412" mass="45009">MQHALDVQSLRKKFPALSRQHNGREIIFFDGPGGTQVPQTVIAAMSSYLMHSNSNLGGAYITSQETVNVLAKARDAAADLFNAQSNEVFFGANMTSLTFSMSRALAQTWQRGDEIIITELDHAANTSTWQQAARDAGVKVRVAKAIFPECRLDMEYFKSLLNEKTRLVAVTHASHLAGTLVDVEKITALAHALGALVYVDAVHFAPHCSIDVKKIDCDFLACSAYKFFGTHVGICYGKHQHLSSLVPYKVCPAAEIVPAKFETGTQSFEGLAGMIAAIDYLAGLGTGESRRQCLVSGFEALCAYEQQLAEYFLNNLSGFSGYRLYGLSKLAEVNERTPTFSLTFDHIKPAVIAEALGQAGICVWHGLFYADLLVKSTGLDQQGGVLRIGLTHYNNYEEIDDFFEELAPIISA</sequence>